<dbReference type="PANTHER" id="PTHR23155:SF1205">
    <property type="entry name" value="DISEASE RESISTANCE PROTEIN RPM1"/>
    <property type="match status" value="1"/>
</dbReference>
<dbReference type="GO" id="GO:0000166">
    <property type="term" value="F:nucleotide binding"/>
    <property type="evidence" value="ECO:0007669"/>
    <property type="project" value="UniProtKB-KW"/>
</dbReference>
<dbReference type="Pfam" id="PF18052">
    <property type="entry name" value="Rx_N"/>
    <property type="match status" value="1"/>
</dbReference>
<keyword evidence="5" id="KW-0611">Plant defense</keyword>
<sequence length="881" mass="98606">MERQIVGAAVGAVVSIFFNPLAAEAARLGKEAVARLLGVDDEIEKLSSTLRSIEATLKFAEQNELTFRLKDVAYDADDVLDEFAVELAVSPAVAAGGAAAAAAAAPKGAGSHRHPSRPHHQPAPGFFPIRAVRRGLLAAVQGARLRERKPDALRKLELRGRRIVKKLGGVPLAIRLVAGFLAESFEETRWSTLDSIDFIVSNNILPVLSLSYEYLPRSRKPCFAYCSVFPKGFVFDKSRLIQMWTAQIFFDDLHFRSFGRNEDGSYQMHDLMHDLALSVSSKEFRRLMEEDGDEWSLGMNGAPFSFSNNREEVTWEQFHGFYKARSLLYLHDSSRSTFGRVPGDLFDRLRFIRVLCLAYSDMEELPESIAKLKHLRYLDLSFTRIGCLRIVQPWPSMFLVELPRGMNKLINLRHLDVNQDVVANIPGIGSLSFLQELKVFRVRKEHRYRISELRDLTKLEEGLCIKELQNVDSETTAAQAELHRKTRLKILQMEWTEILKGLEPPRSLERLSISNNAGSVFPPWMCARSYSILSYISLRGCKNWASLPPLGQFSSLKDLKIMMMERVTLVGREFHGNDEVVFPALESLEIGDMANWTQWESDTRKIFPTLRTLMIFSCPKLEGLPQLPASLVDLFLQNVGLRTLPEISSSPDLRDMMTCSLRKMVITSCPNLRSVPGRLLRHLVSLEVHDCENLASMGLDLQYLDCLMHLTVTCCPNLIPETSSSRSIGCPFPELAEHEPQSPPPPPSSSAAHPPLQTLATDNKSVLEHLLPQNLSYLQRLIIIGPCHIPTELRDLPSLLSLSLWLPPTPQPSGSPAAAARPFTVDEAGRERMPGDPVPAGGGLPASMKMLIIRKCPALKERYERGGPDRPAIAYVPQIII</sequence>
<dbReference type="InterPro" id="IPR027417">
    <property type="entry name" value="P-loop_NTPase"/>
</dbReference>
<keyword evidence="10" id="KW-1185">Reference proteome</keyword>
<dbReference type="InterPro" id="IPR056789">
    <property type="entry name" value="LRR_R13L1-DRL21"/>
</dbReference>
<evidence type="ECO:0000256" key="6">
    <source>
        <dbReference type="SAM" id="MobiDB-lite"/>
    </source>
</evidence>
<feature type="region of interest" description="Disordered" evidence="6">
    <location>
        <begin position="105"/>
        <end position="124"/>
    </location>
</feature>
<dbReference type="Proteomes" id="UP001189122">
    <property type="component" value="Unassembled WGS sequence"/>
</dbReference>
<dbReference type="EMBL" id="LR743590">
    <property type="protein sequence ID" value="CAA2617550.1"/>
    <property type="molecule type" value="Genomic_DNA"/>
</dbReference>
<protein>
    <submittedName>
        <fullName evidence="9">Uncharacterized protein</fullName>
    </submittedName>
</protein>
<keyword evidence="4" id="KW-0547">Nucleotide-binding</keyword>
<dbReference type="PANTHER" id="PTHR23155">
    <property type="entry name" value="DISEASE RESISTANCE PROTEIN RP"/>
    <property type="match status" value="1"/>
</dbReference>
<evidence type="ECO:0000256" key="1">
    <source>
        <dbReference type="ARBA" id="ARBA00008894"/>
    </source>
</evidence>
<dbReference type="GO" id="GO:0098542">
    <property type="term" value="P:defense response to other organism"/>
    <property type="evidence" value="ECO:0007669"/>
    <property type="project" value="TreeGrafter"/>
</dbReference>
<feature type="region of interest" description="Disordered" evidence="6">
    <location>
        <begin position="730"/>
        <end position="756"/>
    </location>
</feature>
<gene>
    <name evidence="9" type="ORF">SI7747_03003714</name>
</gene>
<dbReference type="InterPro" id="IPR032675">
    <property type="entry name" value="LRR_dom_sf"/>
</dbReference>
<evidence type="ECO:0000256" key="3">
    <source>
        <dbReference type="ARBA" id="ARBA00022737"/>
    </source>
</evidence>
<feature type="compositionally biased region" description="Basic residues" evidence="6">
    <location>
        <begin position="110"/>
        <end position="120"/>
    </location>
</feature>
<dbReference type="EMBL" id="CACRZD030000003">
    <property type="protein sequence ID" value="CAA6657246.1"/>
    <property type="molecule type" value="Genomic_DNA"/>
</dbReference>
<dbReference type="InterPro" id="IPR036388">
    <property type="entry name" value="WH-like_DNA-bd_sf"/>
</dbReference>
<keyword evidence="3" id="KW-0677">Repeat</keyword>
<dbReference type="AlphaFoldDB" id="A0A7I8IHN9"/>
<dbReference type="Gene3D" id="1.20.5.4130">
    <property type="match status" value="1"/>
</dbReference>
<feature type="domain" description="R13L1/DRL21-like LRR repeat region" evidence="8">
    <location>
        <begin position="450"/>
        <end position="564"/>
    </location>
</feature>
<evidence type="ECO:0000313" key="9">
    <source>
        <dbReference type="EMBL" id="CAA2617550.1"/>
    </source>
</evidence>
<proteinExistence type="inferred from homology"/>
<dbReference type="Gene3D" id="3.80.10.10">
    <property type="entry name" value="Ribonuclease Inhibitor"/>
    <property type="match status" value="2"/>
</dbReference>
<accession>A0A7I8IHN9</accession>
<comment type="similarity">
    <text evidence="1">Belongs to the disease resistance NB-LRR family.</text>
</comment>
<keyword evidence="2" id="KW-0433">Leucine-rich repeat</keyword>
<evidence type="ECO:0000256" key="5">
    <source>
        <dbReference type="ARBA" id="ARBA00022821"/>
    </source>
</evidence>
<dbReference type="Gene3D" id="1.10.8.430">
    <property type="entry name" value="Helical domain of apoptotic protease-activating factors"/>
    <property type="match status" value="1"/>
</dbReference>
<dbReference type="InterPro" id="IPR041118">
    <property type="entry name" value="Rx_N"/>
</dbReference>
<name>A0A7I8IHN9_SPIIN</name>
<dbReference type="Pfam" id="PF25019">
    <property type="entry name" value="LRR_R13L1-DRL21"/>
    <property type="match status" value="1"/>
</dbReference>
<dbReference type="InterPro" id="IPR044974">
    <property type="entry name" value="Disease_R_plants"/>
</dbReference>
<evidence type="ECO:0000256" key="2">
    <source>
        <dbReference type="ARBA" id="ARBA00022614"/>
    </source>
</evidence>
<evidence type="ECO:0000313" key="10">
    <source>
        <dbReference type="Proteomes" id="UP001189122"/>
    </source>
</evidence>
<evidence type="ECO:0000259" key="7">
    <source>
        <dbReference type="Pfam" id="PF18052"/>
    </source>
</evidence>
<evidence type="ECO:0000259" key="8">
    <source>
        <dbReference type="Pfam" id="PF25019"/>
    </source>
</evidence>
<dbReference type="InterPro" id="IPR042197">
    <property type="entry name" value="Apaf_helical"/>
</dbReference>
<dbReference type="Gene3D" id="1.10.10.10">
    <property type="entry name" value="Winged helix-like DNA-binding domain superfamily/Winged helix DNA-binding domain"/>
    <property type="match status" value="1"/>
</dbReference>
<dbReference type="SUPFAM" id="SSF52540">
    <property type="entry name" value="P-loop containing nucleoside triphosphate hydrolases"/>
    <property type="match status" value="1"/>
</dbReference>
<feature type="domain" description="Disease resistance N-terminal" evidence="7">
    <location>
        <begin position="17"/>
        <end position="88"/>
    </location>
</feature>
<reference evidence="9 10" key="1">
    <citation type="submission" date="2019-12" db="EMBL/GenBank/DDBJ databases">
        <authorList>
            <person name="Scholz U."/>
            <person name="Mascher M."/>
            <person name="Fiebig A."/>
        </authorList>
    </citation>
    <scope>NUCLEOTIDE SEQUENCE</scope>
</reference>
<organism evidence="9">
    <name type="scientific">Spirodela intermedia</name>
    <name type="common">Intermediate duckweed</name>
    <dbReference type="NCBI Taxonomy" id="51605"/>
    <lineage>
        <taxon>Eukaryota</taxon>
        <taxon>Viridiplantae</taxon>
        <taxon>Streptophyta</taxon>
        <taxon>Embryophyta</taxon>
        <taxon>Tracheophyta</taxon>
        <taxon>Spermatophyta</taxon>
        <taxon>Magnoliopsida</taxon>
        <taxon>Liliopsida</taxon>
        <taxon>Araceae</taxon>
        <taxon>Lemnoideae</taxon>
        <taxon>Spirodela</taxon>
    </lineage>
</organism>
<dbReference type="SUPFAM" id="SSF52058">
    <property type="entry name" value="L domain-like"/>
    <property type="match status" value="1"/>
</dbReference>
<evidence type="ECO:0000256" key="4">
    <source>
        <dbReference type="ARBA" id="ARBA00022741"/>
    </source>
</evidence>